<dbReference type="PANTHER" id="PTHR43493:SF1">
    <property type="entry name" value="DNA TOPOISOMERASE 4 SUBUNIT A"/>
    <property type="match status" value="1"/>
</dbReference>
<feature type="active site" description="O-(5'-phospho-DNA)-tyrosine intermediate" evidence="7 8">
    <location>
        <position position="120"/>
    </location>
</feature>
<dbReference type="HAMAP" id="MF_00936">
    <property type="entry name" value="ParC_type1"/>
    <property type="match status" value="1"/>
</dbReference>
<evidence type="ECO:0000313" key="11">
    <source>
        <dbReference type="EMBL" id="BDD49261.1"/>
    </source>
</evidence>
<dbReference type="NCBIfam" id="NF004044">
    <property type="entry name" value="PRK05561.1"/>
    <property type="match status" value="1"/>
</dbReference>
<comment type="similarity">
    <text evidence="7">Belongs to the type II topoisomerase GyrA/ParC subunit family. ParC type 1 subfamily.</text>
</comment>
<dbReference type="InterPro" id="IPR002205">
    <property type="entry name" value="Topo_IIA_dom_A"/>
</dbReference>
<sequence length="752" mass="83917">MSDMAERLALHEFTENAYLNYSMYVIMDRALPFIGDGLKPVQRRIVYAMSELGLSASAKFKKSARTVGDVLGKYHPHGDSACYEAMVLMAQPFSYRYPLVDGQGNWGAPDDPKSFAAMRYTESRLSKYAEVLLGELGQGTADWVPNFDGTLQEPKMLPARLPNILLNGTTGIAVGMATDIPPHNLREVAKAAITLIEQPKTTLDQILDIVQGPDYPTEAEIITSRTEIRKIYENGRGSVRMRAVWKKEDGAVVITALPHQVSGARVLEQIAAQMRNKKLPMVDDLRDESDHENPTRLVIVPRSNRVDMEQVMNHLFATTDLEKSYRINLNMIGLDGRPAVKNLLEILTEWLTFRRDTVRRRLNYRLEKVLKRLHILEGLLVAFLNIDEVIHIIRTEDEPKPVLMSRFGISETQAEAILELKLRHLAKLEEMKIRGEQDELAKERDQLQAILASERKMNNLLKKELQADSDAFGDDRRSPLHEREEAKAMNEHDMQPSEPVTIVLSQMGWVRSAKGHDIDAQGLSYKAGDSWKASAKGKSNQPVVFIDSTGRSYAIDPITLPSARGQGEPLTGKLTLPPGAVVEHMVMTNEDQKLLMASDAGYGFVCTFNDLVARNRAGKTLISLPDNARVMPPLEIENDADMLLAITTAGRMLMFPVGDLPQLSKGKGNKIIGIPSAEAAKGEDGLAHLYLLPPQSTLTIHVGKRKIKLRPEELQKVQGERGRRGTLMRGLQRIDRVEIDSPSRPSVGNSEE</sequence>
<dbReference type="SMART" id="SM00434">
    <property type="entry name" value="TOP4c"/>
    <property type="match status" value="1"/>
</dbReference>
<dbReference type="CDD" id="cd00187">
    <property type="entry name" value="TOP4c"/>
    <property type="match status" value="1"/>
</dbReference>
<feature type="site" description="Interaction with DNA" evidence="7">
    <location>
        <position position="77"/>
    </location>
</feature>
<dbReference type="NCBIfam" id="TIGR01062">
    <property type="entry name" value="parC_Gneg"/>
    <property type="match status" value="1"/>
</dbReference>
<feature type="domain" description="Topo IIA-type catalytic" evidence="10">
    <location>
        <begin position="31"/>
        <end position="494"/>
    </location>
</feature>
<name>A0ABM7VQE3_9ENTR</name>
<keyword evidence="12" id="KW-1185">Reference proteome</keyword>
<evidence type="ECO:0000256" key="9">
    <source>
        <dbReference type="SAM" id="Coils"/>
    </source>
</evidence>
<keyword evidence="6 7" id="KW-0413">Isomerase</keyword>
<dbReference type="EMBL" id="AP025334">
    <property type="protein sequence ID" value="BDD49261.1"/>
    <property type="molecule type" value="Genomic_DNA"/>
</dbReference>
<feature type="site" description="Interaction with DNA" evidence="7">
    <location>
        <position position="39"/>
    </location>
</feature>
<dbReference type="InterPro" id="IPR050220">
    <property type="entry name" value="Type_II_DNA_Topoisomerases"/>
</dbReference>
<evidence type="ECO:0000313" key="12">
    <source>
        <dbReference type="Proteomes" id="UP001320460"/>
    </source>
</evidence>
<gene>
    <name evidence="7 11" type="primary">parC</name>
    <name evidence="11" type="ORF">PDTA9734_07480</name>
</gene>
<dbReference type="SUPFAM" id="SSF101904">
    <property type="entry name" value="GyrA/ParC C-terminal domain-like"/>
    <property type="match status" value="1"/>
</dbReference>
<accession>A0ABM7VQE3</accession>
<feature type="site" description="Interaction with DNA" evidence="7">
    <location>
        <position position="75"/>
    </location>
</feature>
<dbReference type="RefSeq" id="WP_039078085.1">
    <property type="nucleotide sequence ID" value="NZ_AP025334.1"/>
</dbReference>
<evidence type="ECO:0000256" key="5">
    <source>
        <dbReference type="ARBA" id="ARBA00023136"/>
    </source>
</evidence>
<keyword evidence="2 7" id="KW-1003">Cell membrane</keyword>
<evidence type="ECO:0000256" key="6">
    <source>
        <dbReference type="ARBA" id="ARBA00023235"/>
    </source>
</evidence>
<evidence type="ECO:0000256" key="2">
    <source>
        <dbReference type="ARBA" id="ARBA00022475"/>
    </source>
</evidence>
<dbReference type="PROSITE" id="PS52040">
    <property type="entry name" value="TOPO_IIA"/>
    <property type="match status" value="1"/>
</dbReference>
<keyword evidence="5 7" id="KW-0472">Membrane</keyword>
<keyword evidence="9" id="KW-0175">Coiled coil</keyword>
<evidence type="ECO:0000259" key="10">
    <source>
        <dbReference type="PROSITE" id="PS52040"/>
    </source>
</evidence>
<dbReference type="Pfam" id="PF03989">
    <property type="entry name" value="DNA_gyraseA_C"/>
    <property type="match status" value="2"/>
</dbReference>
<dbReference type="SUPFAM" id="SSF56719">
    <property type="entry name" value="Type II DNA topoisomerase"/>
    <property type="match status" value="1"/>
</dbReference>
<keyword evidence="3 7" id="KW-0799">Topoisomerase</keyword>
<comment type="function">
    <text evidence="7">Topoisomerase IV is essential for chromosome segregation. It relaxes supercoiled DNA. Performs the decatenation events required during the replication of a circular DNA molecule.</text>
</comment>
<feature type="site" description="Transition state stabilizer" evidence="7">
    <location>
        <position position="119"/>
    </location>
</feature>
<feature type="coiled-coil region" evidence="9">
    <location>
        <begin position="426"/>
        <end position="464"/>
    </location>
</feature>
<dbReference type="Gene3D" id="3.30.1360.40">
    <property type="match status" value="1"/>
</dbReference>
<reference evidence="11 12" key="1">
    <citation type="submission" date="2021-12" db="EMBL/GenBank/DDBJ databases">
        <title>Complete genome sequence of Phytobacter diazotrophicus TA9734.</title>
        <authorList>
            <person name="Kubota H."/>
            <person name="Nakayama Y."/>
            <person name="Ariyoshi T."/>
        </authorList>
    </citation>
    <scope>NUCLEOTIDE SEQUENCE [LARGE SCALE GENOMIC DNA]</scope>
    <source>
        <strain evidence="11 12">TA9734</strain>
    </source>
</reference>
<proteinExistence type="inferred from homology"/>
<dbReference type="InterPro" id="IPR013758">
    <property type="entry name" value="Topo_IIA_A/C_ab"/>
</dbReference>
<evidence type="ECO:0000256" key="7">
    <source>
        <dbReference type="HAMAP-Rule" id="MF_00936"/>
    </source>
</evidence>
<dbReference type="InterPro" id="IPR006691">
    <property type="entry name" value="GyrA/parC_rep"/>
</dbReference>
<evidence type="ECO:0000256" key="3">
    <source>
        <dbReference type="ARBA" id="ARBA00023029"/>
    </source>
</evidence>
<dbReference type="InterPro" id="IPR005742">
    <property type="entry name" value="TopoIV_A_Gneg"/>
</dbReference>
<dbReference type="Pfam" id="PF00521">
    <property type="entry name" value="DNA_topoisoIV"/>
    <property type="match status" value="1"/>
</dbReference>
<dbReference type="PANTHER" id="PTHR43493">
    <property type="entry name" value="DNA GYRASE/TOPOISOMERASE SUBUNIT A"/>
    <property type="match status" value="1"/>
</dbReference>
<keyword evidence="4 7" id="KW-0238">DNA-binding</keyword>
<dbReference type="Proteomes" id="UP001320460">
    <property type="component" value="Chromosome"/>
</dbReference>
<comment type="catalytic activity">
    <reaction evidence="1 7 8">
        <text>ATP-dependent breakage, passage and rejoining of double-stranded DNA.</text>
        <dbReference type="EC" id="5.6.2.2"/>
    </reaction>
</comment>
<dbReference type="InterPro" id="IPR035516">
    <property type="entry name" value="Gyrase/topoIV_suA_C"/>
</dbReference>
<evidence type="ECO:0000256" key="8">
    <source>
        <dbReference type="PROSITE-ProRule" id="PRU01384"/>
    </source>
</evidence>
<dbReference type="InterPro" id="IPR013760">
    <property type="entry name" value="Topo_IIA-like_dom_sf"/>
</dbReference>
<evidence type="ECO:0000256" key="4">
    <source>
        <dbReference type="ARBA" id="ARBA00023125"/>
    </source>
</evidence>
<dbReference type="InterPro" id="IPR013757">
    <property type="entry name" value="Topo_IIA_A_a_sf"/>
</dbReference>
<dbReference type="Gene3D" id="2.120.10.90">
    <property type="entry name" value="DNA gyrase/topoisomerase IV, subunit A, C-terminal"/>
    <property type="match status" value="1"/>
</dbReference>
<protein>
    <recommendedName>
        <fullName evidence="7">DNA topoisomerase 4 subunit A</fullName>
        <ecNumber evidence="7">5.6.2.2</ecNumber>
    </recommendedName>
    <alternativeName>
        <fullName evidence="7">Topoisomerase IV subunit A</fullName>
    </alternativeName>
</protein>
<evidence type="ECO:0000256" key="1">
    <source>
        <dbReference type="ARBA" id="ARBA00000185"/>
    </source>
</evidence>
<dbReference type="EC" id="5.6.2.2" evidence="7"/>
<organism evidence="11 12">
    <name type="scientific">Phytobacter diazotrophicus</name>
    <dbReference type="NCBI Taxonomy" id="395631"/>
    <lineage>
        <taxon>Bacteria</taxon>
        <taxon>Pseudomonadati</taxon>
        <taxon>Pseudomonadota</taxon>
        <taxon>Gammaproteobacteria</taxon>
        <taxon>Enterobacterales</taxon>
        <taxon>Enterobacteriaceae</taxon>
        <taxon>Phytobacter</taxon>
    </lineage>
</organism>
<comment type="subcellular location">
    <subcellularLocation>
        <location evidence="7">Cell membrane</location>
        <topology evidence="7">Peripheral membrane protein</topology>
    </subcellularLocation>
</comment>
<dbReference type="Gene3D" id="1.10.268.10">
    <property type="entry name" value="Topoisomerase, domain 3"/>
    <property type="match status" value="1"/>
</dbReference>
<comment type="subunit">
    <text evidence="7">Heterotetramer composed of ParC and ParE.</text>
</comment>
<dbReference type="Gene3D" id="3.90.199.10">
    <property type="entry name" value="Topoisomerase II, domain 5"/>
    <property type="match status" value="1"/>
</dbReference>